<evidence type="ECO:0008006" key="4">
    <source>
        <dbReference type="Google" id="ProtNLM"/>
    </source>
</evidence>
<feature type="transmembrane region" description="Helical" evidence="1">
    <location>
        <begin position="142"/>
        <end position="168"/>
    </location>
</feature>
<keyword evidence="3" id="KW-1185">Reference proteome</keyword>
<gene>
    <name evidence="2" type="ORF">HC352_08460</name>
</gene>
<organism evidence="2 3">
    <name type="scientific">Arcanobacterium buesumense</name>
    <dbReference type="NCBI Taxonomy" id="2722751"/>
    <lineage>
        <taxon>Bacteria</taxon>
        <taxon>Bacillati</taxon>
        <taxon>Actinomycetota</taxon>
        <taxon>Actinomycetes</taxon>
        <taxon>Actinomycetales</taxon>
        <taxon>Actinomycetaceae</taxon>
        <taxon>Arcanobacterium</taxon>
    </lineage>
</organism>
<dbReference type="AlphaFoldDB" id="A0A6H2EN82"/>
<name>A0A6H2EN82_9ACTO</name>
<protein>
    <recommendedName>
        <fullName evidence="4">Type II secretion system protein GspF domain-containing protein</fullName>
    </recommendedName>
</protein>
<dbReference type="RefSeq" id="WP_168918453.1">
    <property type="nucleotide sequence ID" value="NZ_CP050804.1"/>
</dbReference>
<evidence type="ECO:0000313" key="3">
    <source>
        <dbReference type="Proteomes" id="UP000502298"/>
    </source>
</evidence>
<dbReference type="KEGG" id="arca:HC352_08460"/>
<evidence type="ECO:0000256" key="1">
    <source>
        <dbReference type="SAM" id="Phobius"/>
    </source>
</evidence>
<evidence type="ECO:0000313" key="2">
    <source>
        <dbReference type="EMBL" id="QJC22531.1"/>
    </source>
</evidence>
<reference evidence="2 3" key="1">
    <citation type="submission" date="2020-03" db="EMBL/GenBank/DDBJ databases">
        <title>Complete genome of Arcanobacterium buesumensis sp. nov. strain 2701.</title>
        <authorList>
            <person name="Borowiak M."/>
            <person name="Alssahen M."/>
            <person name="Laemmler C."/>
            <person name="Malorny B."/>
            <person name="Hassan A."/>
            <person name="Prenger-Berninghoff E."/>
            <person name="Ploetz M."/>
            <person name="Abdulmawjood A."/>
        </authorList>
    </citation>
    <scope>NUCLEOTIDE SEQUENCE [LARGE SCALE GENOMIC DNA]</scope>
    <source>
        <strain evidence="2 3">2701</strain>
    </source>
</reference>
<dbReference type="Proteomes" id="UP000502298">
    <property type="component" value="Chromosome"/>
</dbReference>
<keyword evidence="1" id="KW-1133">Transmembrane helix</keyword>
<proteinExistence type="predicted"/>
<keyword evidence="1" id="KW-0812">Transmembrane</keyword>
<sequence>MLIVVGVILGAMMAIPARRNMSLTKKGHGSVDTAVVLDIAAAALLSGNSVPDMLRSLSKALADIRVGMASSSGEKLCEVANMLVMGASWDEAWDGVEGFDIFARILQPAWVDGVAPVPLLERGAQTLRLTQARRAKEAAERLGAALVLPLGLCFLPAFVILGVVPVVAGAASSLW</sequence>
<keyword evidence="1" id="KW-0472">Membrane</keyword>
<dbReference type="EMBL" id="CP050804">
    <property type="protein sequence ID" value="QJC22531.1"/>
    <property type="molecule type" value="Genomic_DNA"/>
</dbReference>
<accession>A0A6H2EN82</accession>